<evidence type="ECO:0000313" key="6">
    <source>
        <dbReference type="EMBL" id="GAI69018.1"/>
    </source>
</evidence>
<dbReference type="SUPFAM" id="SSF55205">
    <property type="entry name" value="EPT/RTPC-like"/>
    <property type="match status" value="1"/>
</dbReference>
<comment type="similarity">
    <text evidence="1">Belongs to the RNA 3'-terminal cyclase family. Type 1 subfamily.</text>
</comment>
<evidence type="ECO:0000256" key="1">
    <source>
        <dbReference type="ARBA" id="ARBA00009206"/>
    </source>
</evidence>
<sequence length="352" mass="37801">MIYVDGAQKSGSGTIVRFAVGLATLLGEELHLTNIRAKREKPGLRPQHLKAVQALQQICQGSLDGGEIGSKEIRFKPGGGIKSGSYDWDIGTAGSTTLLAITLLPVACFSTGAMGFKISGGLFQDFAPSAYHMQYVLSPILSKMGITAEFSIIRPGYVPRGGGVIKVVVEPVTGKIKPIRLPNQGDVVRIEGIALSSHLKEKRVSERMMQKCSEVLKSNGYSAQLKIVYDTLALQRGAALAIYAETSSGCIIGADRAGEPRRTSEDIGRYVARNLIEDLATGATVDRYLADQLIFYAALADGVSQYRIPKLTEHIETNLWLVESILGAKAEVNKNLVKIQGIGYSLGTSTTN</sequence>
<dbReference type="Gene3D" id="3.30.360.20">
    <property type="entry name" value="RNA 3'-terminal phosphate cyclase, insert domain"/>
    <property type="match status" value="1"/>
</dbReference>
<dbReference type="InterPro" id="IPR000228">
    <property type="entry name" value="RNA3'_term_phos_cyc"/>
</dbReference>
<evidence type="ECO:0000256" key="2">
    <source>
        <dbReference type="ARBA" id="ARBA00022598"/>
    </source>
</evidence>
<dbReference type="Gene3D" id="3.65.10.20">
    <property type="entry name" value="RNA 3'-terminal phosphate cyclase domain"/>
    <property type="match status" value="1"/>
</dbReference>
<dbReference type="InterPro" id="IPR036553">
    <property type="entry name" value="RPTC_insert"/>
</dbReference>
<dbReference type="InterPro" id="IPR013792">
    <property type="entry name" value="RNA3'P_cycl/enolpyr_Trfase_a/b"/>
</dbReference>
<reference evidence="6" key="1">
    <citation type="journal article" date="2014" name="Front. Microbiol.">
        <title>High frequency of phylogenetically diverse reductive dehalogenase-homologous genes in deep subseafloor sedimentary metagenomes.</title>
        <authorList>
            <person name="Kawai M."/>
            <person name="Futagami T."/>
            <person name="Toyoda A."/>
            <person name="Takaki Y."/>
            <person name="Nishi S."/>
            <person name="Hori S."/>
            <person name="Arai W."/>
            <person name="Tsubouchi T."/>
            <person name="Morono Y."/>
            <person name="Uchiyama I."/>
            <person name="Ito T."/>
            <person name="Fujiyama A."/>
            <person name="Inagaki F."/>
            <person name="Takami H."/>
        </authorList>
    </citation>
    <scope>NUCLEOTIDE SEQUENCE</scope>
    <source>
        <strain evidence="6">Expedition CK06-06</strain>
    </source>
</reference>
<evidence type="ECO:0008006" key="7">
    <source>
        <dbReference type="Google" id="ProtNLM"/>
    </source>
</evidence>
<keyword evidence="3" id="KW-0547">Nucleotide-binding</keyword>
<accession>X1QLB6</accession>
<dbReference type="PANTHER" id="PTHR11096:SF0">
    <property type="entry name" value="RNA 3'-TERMINAL PHOSPHATE CYCLASE"/>
    <property type="match status" value="1"/>
</dbReference>
<dbReference type="InterPro" id="IPR037136">
    <property type="entry name" value="RNA3'_phos_cyclase_dom_sf"/>
</dbReference>
<dbReference type="Pfam" id="PF01137">
    <property type="entry name" value="RTC"/>
    <property type="match status" value="1"/>
</dbReference>
<dbReference type="InterPro" id="IPR023797">
    <property type="entry name" value="RNA3'_phos_cyclase_dom"/>
</dbReference>
<gene>
    <name evidence="6" type="ORF">S12H4_06338</name>
</gene>
<dbReference type="InterPro" id="IPR017770">
    <property type="entry name" value="RNA3'_term_phos_cyc_type_1"/>
</dbReference>
<dbReference type="GO" id="GO:0003963">
    <property type="term" value="F:RNA-3'-phosphate cyclase activity"/>
    <property type="evidence" value="ECO:0007669"/>
    <property type="project" value="InterPro"/>
</dbReference>
<evidence type="ECO:0000256" key="3">
    <source>
        <dbReference type="ARBA" id="ARBA00022741"/>
    </source>
</evidence>
<dbReference type="Pfam" id="PF05189">
    <property type="entry name" value="RTC_insert"/>
    <property type="match status" value="1"/>
</dbReference>
<dbReference type="SUPFAM" id="SSF52913">
    <property type="entry name" value="RNA 3'-terminal phosphate cyclase, RPTC, insert domain"/>
    <property type="match status" value="1"/>
</dbReference>
<dbReference type="PIRSF" id="PIRSF005378">
    <property type="entry name" value="RNA3'_term_phos_cycl_euk"/>
    <property type="match status" value="1"/>
</dbReference>
<dbReference type="PANTHER" id="PTHR11096">
    <property type="entry name" value="RNA 3' TERMINAL PHOSPHATE CYCLASE"/>
    <property type="match status" value="1"/>
</dbReference>
<dbReference type="InterPro" id="IPR013791">
    <property type="entry name" value="RNA3'-term_phos_cycl_insert"/>
</dbReference>
<comment type="caution">
    <text evidence="6">The sequence shown here is derived from an EMBL/GenBank/DDBJ whole genome shotgun (WGS) entry which is preliminary data.</text>
</comment>
<protein>
    <recommendedName>
        <fullName evidence="7">RNA 3'-terminal-phosphate cyclase (ATP)</fullName>
    </recommendedName>
</protein>
<dbReference type="GO" id="GO:0000166">
    <property type="term" value="F:nucleotide binding"/>
    <property type="evidence" value="ECO:0007669"/>
    <property type="project" value="UniProtKB-KW"/>
</dbReference>
<evidence type="ECO:0000259" key="4">
    <source>
        <dbReference type="Pfam" id="PF01137"/>
    </source>
</evidence>
<dbReference type="NCBIfam" id="TIGR03399">
    <property type="entry name" value="RNA_3prim_cycl"/>
    <property type="match status" value="1"/>
</dbReference>
<keyword evidence="2" id="KW-0436">Ligase</keyword>
<name>X1QLB6_9ZZZZ</name>
<organism evidence="6">
    <name type="scientific">marine sediment metagenome</name>
    <dbReference type="NCBI Taxonomy" id="412755"/>
    <lineage>
        <taxon>unclassified sequences</taxon>
        <taxon>metagenomes</taxon>
        <taxon>ecological metagenomes</taxon>
    </lineage>
</organism>
<feature type="domain" description="RNA 3'-terminal phosphate cyclase" evidence="4">
    <location>
        <begin position="9"/>
        <end position="332"/>
    </location>
</feature>
<dbReference type="GO" id="GO:0006396">
    <property type="term" value="P:RNA processing"/>
    <property type="evidence" value="ECO:0007669"/>
    <property type="project" value="InterPro"/>
</dbReference>
<evidence type="ECO:0000259" key="5">
    <source>
        <dbReference type="Pfam" id="PF05189"/>
    </source>
</evidence>
<dbReference type="AlphaFoldDB" id="X1QLB6"/>
<proteinExistence type="inferred from homology"/>
<feature type="domain" description="RNA 3'-terminal phosphate cyclase insert" evidence="5">
    <location>
        <begin position="184"/>
        <end position="279"/>
    </location>
</feature>
<dbReference type="EMBL" id="BARW01002215">
    <property type="protein sequence ID" value="GAI69018.1"/>
    <property type="molecule type" value="Genomic_DNA"/>
</dbReference>